<evidence type="ECO:0000256" key="6">
    <source>
        <dbReference type="ARBA" id="ARBA00022801"/>
    </source>
</evidence>
<sequence>MWQQAVGPRQRRLLVPEQWLVPGRETHGRRAEDRDIDRHDMQVDIMEIKEIRPGKNSKDFERAKASVSRHKGECCFTIFYGTQFVLSTLSLATDSKEDALKWLSGLKILHQEAMSASTPTMIESISLRELKAILPLVNFKVSSVKFLKDKLVEIGAQKDELSFEQFHLFYKKLMFDQQKSGRNTDRPDASAVYLQDFQRFLLHEQQELWAQDLNKVRERMTKFIDDTMRETAEPFLFVDEFLTYLFSRENSIWDEKYDVVDMQDMNNPLSHYWISSSHNTYLTGDQLRSESSTEAYIRCLRAGCRCIELDCWDGPDGKPIIYHGWTWTTKIKFDDVVQAIRDHAFVTSSFPVILSIEEHCSVEQQRYMAKVFKEVLGDLLLTKPTEASADQLPSPSQLREKIIIKHKKLGPRGDVDVNVEDKKDEHKTQGELYMWDSIDQKWTRHYCAIADAKLSFSDDIEQTVEEELVQDTPPTELHFGEKWFHKKVERRTSAEKLLQEYCAETGAKDGTFLVRESETFPNDYTLSFWRSGRVQHCRIRSTMEGGVMKYYLTDNLTFNSIYALIQHYREAHLRCAEFELRLTDPVPNPNPHESKPWYYDRLSRGEAEDMLMRIPRDGAFLIRKREGTDSYAITFRARGKVKHCRINRDGRHFVLGTSAYFESLVELVSYYEKHALYRKMRLRYPVTPELLERYNMERDINSLYDVSRMYVDPSEINPSMPQRTVKALYDYKAKRSDELTFCRGALIHNVSKEPGGWWKGDYGTRIQQYFPSNYVEDISAGDAEEMEKQIIEDNPLGSLCRGILDLNTYNVVKIPQGKNQKAFVFILEPKKQGDPPVEFATDRVEELFEWFQSIREITWKIDTKENNMKYWERNQSIAIELSDLVVYCKPTSKTKDHLDRYMQMNHALFSLNGRTGYVLQPESMRSEKYDPMPPESQRKILMTLTVKVLGARHLPKLGRSIACPFVEVEICGAEYDSNKFKTTVVNDNGLSPVWAPTQEKVTFEIYDPNLAFLRFVVYEEDMFSDPNFLAHATYPIKGIKSGFRSVPLKNGYSEDIELASLLVFCEMRPVLESEEELYSSCRQLRRRQEELNNQLFLYDTHQNLRGANRDALVKEFNVNENQLQLYQEKCNRR</sequence>
<dbReference type="InterPro" id="IPR057061">
    <property type="entry name" value="PLCG_EF-hand_2"/>
</dbReference>
<feature type="domain" description="SH3" evidence="17">
    <location>
        <begin position="720"/>
        <end position="780"/>
    </location>
</feature>
<dbReference type="SMART" id="SM00149">
    <property type="entry name" value="PLCYc"/>
    <property type="match status" value="1"/>
</dbReference>
<dbReference type="PANTHER" id="PTHR10336:SF25">
    <property type="entry name" value="1-PHOSPHATIDYLINOSITOL 4,5-BISPHOSPHATE PHOSPHODIESTERASE GAMMA-2"/>
    <property type="match status" value="1"/>
</dbReference>
<dbReference type="GO" id="GO:0032587">
    <property type="term" value="C:ruffle membrane"/>
    <property type="evidence" value="ECO:0007669"/>
    <property type="project" value="TreeGrafter"/>
</dbReference>
<dbReference type="GO" id="GO:0010634">
    <property type="term" value="P:positive regulation of epithelial cell migration"/>
    <property type="evidence" value="ECO:0007669"/>
    <property type="project" value="TreeGrafter"/>
</dbReference>
<dbReference type="SUPFAM" id="SSF47473">
    <property type="entry name" value="EF-hand"/>
    <property type="match status" value="1"/>
</dbReference>
<dbReference type="Gene3D" id="2.30.29.30">
    <property type="entry name" value="Pleckstrin-homology domain (PH domain)/Phosphotyrosine-binding domain (PTB)"/>
    <property type="match status" value="2"/>
</dbReference>
<dbReference type="SMART" id="SM00326">
    <property type="entry name" value="SH3"/>
    <property type="match status" value="1"/>
</dbReference>
<evidence type="ECO:0000256" key="1">
    <source>
        <dbReference type="ARBA" id="ARBA00001913"/>
    </source>
</evidence>
<evidence type="ECO:0000256" key="12">
    <source>
        <dbReference type="ARBA" id="ARBA00023674"/>
    </source>
</evidence>
<evidence type="ECO:0000256" key="14">
    <source>
        <dbReference type="PROSITE-ProRule" id="PRU00192"/>
    </source>
</evidence>
<evidence type="ECO:0000256" key="3">
    <source>
        <dbReference type="ARBA" id="ARBA00022443"/>
    </source>
</evidence>
<dbReference type="SUPFAM" id="SSF50729">
    <property type="entry name" value="PH domain-like"/>
    <property type="match status" value="1"/>
</dbReference>
<dbReference type="CDD" id="cd08592">
    <property type="entry name" value="PI-PLCc_gamma"/>
    <property type="match status" value="1"/>
</dbReference>
<dbReference type="EC" id="3.1.4.11" evidence="2 15"/>
<comment type="cofactor">
    <cofactor evidence="1">
        <name>Ca(2+)</name>
        <dbReference type="ChEBI" id="CHEBI:29108"/>
    </cofactor>
</comment>
<dbReference type="CDD" id="cd13234">
    <property type="entry name" value="PHsplit_PLC_gamma"/>
    <property type="match status" value="1"/>
</dbReference>
<dbReference type="Gene3D" id="3.20.20.190">
    <property type="entry name" value="Phosphatidylinositol (PI) phosphodiesterase"/>
    <property type="match status" value="2"/>
</dbReference>
<dbReference type="Pfam" id="PF23583">
    <property type="entry name" value="EF_HAND_2_PLCG"/>
    <property type="match status" value="1"/>
</dbReference>
<dbReference type="FunFam" id="2.60.40.150:FF:000094">
    <property type="entry name" value="1-phosphatidylinositol 4,5-bisphosphate phosphodiesterase gamma"/>
    <property type="match status" value="1"/>
</dbReference>
<dbReference type="PRINTS" id="PR00401">
    <property type="entry name" value="SH2DOMAIN"/>
</dbReference>
<keyword evidence="8 15" id="KW-0442">Lipid degradation</keyword>
<dbReference type="PROSITE" id="PS50004">
    <property type="entry name" value="C2"/>
    <property type="match status" value="1"/>
</dbReference>
<dbReference type="InterPro" id="IPR001192">
    <property type="entry name" value="PI-PLC_fam"/>
</dbReference>
<dbReference type="PRINTS" id="PR00452">
    <property type="entry name" value="SH3DOMAIN"/>
</dbReference>
<dbReference type="InterPro" id="IPR036860">
    <property type="entry name" value="SH2_dom_sf"/>
</dbReference>
<dbReference type="EMBL" id="JAATJU010023599">
    <property type="protein sequence ID" value="KAH0507419.1"/>
    <property type="molecule type" value="Genomic_DNA"/>
</dbReference>
<dbReference type="GO" id="GO:0046488">
    <property type="term" value="P:phosphatidylinositol metabolic process"/>
    <property type="evidence" value="ECO:0007669"/>
    <property type="project" value="TreeGrafter"/>
</dbReference>
<dbReference type="PIRSF" id="PIRSF000952">
    <property type="entry name" value="PLC-gamma"/>
    <property type="match status" value="1"/>
</dbReference>
<dbReference type="InterPro" id="IPR000909">
    <property type="entry name" value="PLipase_C_PInositol-sp_X_dom"/>
</dbReference>
<dbReference type="InterPro" id="IPR017946">
    <property type="entry name" value="PLC-like_Pdiesterase_TIM-brl"/>
</dbReference>
<feature type="domain" description="SH2" evidence="16">
    <location>
        <begin position="597"/>
        <end position="686"/>
    </location>
</feature>
<dbReference type="Gene3D" id="2.30.30.40">
    <property type="entry name" value="SH3 Domains"/>
    <property type="match status" value="1"/>
</dbReference>
<evidence type="ECO:0000256" key="5">
    <source>
        <dbReference type="ARBA" id="ARBA00022737"/>
    </source>
</evidence>
<keyword evidence="3 14" id="KW-0728">SH3 domain</keyword>
<dbReference type="PROSITE" id="PS50008">
    <property type="entry name" value="PIPLC_Y_DOMAIN"/>
    <property type="match status" value="1"/>
</dbReference>
<evidence type="ECO:0000256" key="8">
    <source>
        <dbReference type="ARBA" id="ARBA00022963"/>
    </source>
</evidence>
<evidence type="ECO:0000256" key="9">
    <source>
        <dbReference type="ARBA" id="ARBA00022999"/>
    </source>
</evidence>
<dbReference type="PRINTS" id="PR00390">
    <property type="entry name" value="PHPHLIPASEC"/>
</dbReference>
<dbReference type="Gene3D" id="3.30.505.10">
    <property type="entry name" value="SH2 domain"/>
    <property type="match status" value="2"/>
</dbReference>
<dbReference type="FunFam" id="2.30.30.40:FF:000119">
    <property type="entry name" value="1-phosphatidylinositol 4,5-bisphosphate phosphodiesterase gamma"/>
    <property type="match status" value="1"/>
</dbReference>
<dbReference type="InterPro" id="IPR035023">
    <property type="entry name" value="PLC-gamma_C-SH2"/>
</dbReference>
<dbReference type="InterPro" id="IPR036028">
    <property type="entry name" value="SH3-like_dom_sf"/>
</dbReference>
<proteinExistence type="predicted"/>
<evidence type="ECO:0000256" key="13">
    <source>
        <dbReference type="PROSITE-ProRule" id="PRU00191"/>
    </source>
</evidence>
<evidence type="ECO:0000256" key="11">
    <source>
        <dbReference type="ARBA" id="ARBA00023224"/>
    </source>
</evidence>
<protein>
    <recommendedName>
        <fullName evidence="2 15">Phosphoinositide phospholipase C</fullName>
        <ecNumber evidence="2 15">3.1.4.11</ecNumber>
    </recommendedName>
</protein>
<dbReference type="PROSITE" id="PS50001">
    <property type="entry name" value="SH2"/>
    <property type="match status" value="2"/>
</dbReference>
<keyword evidence="6 15" id="KW-0378">Hydrolase</keyword>
<evidence type="ECO:0000256" key="7">
    <source>
        <dbReference type="ARBA" id="ARBA00022837"/>
    </source>
</evidence>
<dbReference type="InterPro" id="IPR011992">
    <property type="entry name" value="EF-hand-dom_pair"/>
</dbReference>
<dbReference type="InterPro" id="IPR011993">
    <property type="entry name" value="PH-like_dom_sf"/>
</dbReference>
<keyword evidence="5" id="KW-0677">Repeat</keyword>
<dbReference type="GO" id="GO:0051209">
    <property type="term" value="P:release of sequestered calcium ion into cytosol"/>
    <property type="evidence" value="ECO:0007669"/>
    <property type="project" value="TreeGrafter"/>
</dbReference>
<name>A0A8J6G9G2_MICOH</name>
<evidence type="ECO:0000259" key="19">
    <source>
        <dbReference type="PROSITE" id="PS50008"/>
    </source>
</evidence>
<organism evidence="20 21">
    <name type="scientific">Microtus ochrogaster</name>
    <name type="common">Prairie vole</name>
    <dbReference type="NCBI Taxonomy" id="79684"/>
    <lineage>
        <taxon>Eukaryota</taxon>
        <taxon>Metazoa</taxon>
        <taxon>Chordata</taxon>
        <taxon>Craniata</taxon>
        <taxon>Vertebrata</taxon>
        <taxon>Euteleostomi</taxon>
        <taxon>Mammalia</taxon>
        <taxon>Eutheria</taxon>
        <taxon>Euarchontoglires</taxon>
        <taxon>Glires</taxon>
        <taxon>Rodentia</taxon>
        <taxon>Myomorpha</taxon>
        <taxon>Muroidea</taxon>
        <taxon>Cricetidae</taxon>
        <taxon>Arvicolinae</taxon>
        <taxon>Microtus</taxon>
    </lineage>
</organism>
<feature type="domain" description="PI-PLC Y-box" evidence="19">
    <location>
        <begin position="899"/>
        <end position="925"/>
    </location>
</feature>
<dbReference type="Pfam" id="PF00018">
    <property type="entry name" value="SH3_1"/>
    <property type="match status" value="1"/>
</dbReference>
<evidence type="ECO:0000259" key="18">
    <source>
        <dbReference type="PROSITE" id="PS50004"/>
    </source>
</evidence>
<dbReference type="SUPFAM" id="SSF51695">
    <property type="entry name" value="PLC-like phosphodiesterases"/>
    <property type="match status" value="1"/>
</dbReference>
<feature type="domain" description="C2" evidence="18">
    <location>
        <begin position="919"/>
        <end position="1050"/>
    </location>
</feature>
<evidence type="ECO:0000256" key="15">
    <source>
        <dbReference type="RuleBase" id="RU361133"/>
    </source>
</evidence>
<dbReference type="SUPFAM" id="SSF50044">
    <property type="entry name" value="SH3-domain"/>
    <property type="match status" value="1"/>
</dbReference>
<dbReference type="GO" id="GO:0004435">
    <property type="term" value="F:phosphatidylinositol-4,5-bisphosphate phospholipase C activity"/>
    <property type="evidence" value="ECO:0007669"/>
    <property type="project" value="UniProtKB-EC"/>
</dbReference>
<dbReference type="InterPro" id="IPR035024">
    <property type="entry name" value="PLC-gamma_N-SH2"/>
</dbReference>
<dbReference type="FunFam" id="3.20.20.190:FF:000012">
    <property type="entry name" value="1-phosphatidylinositol 4,5-bisphosphate phosphodiesterase gamma"/>
    <property type="match status" value="1"/>
</dbReference>
<dbReference type="CDD" id="cd10341">
    <property type="entry name" value="SH2_N-SH2_PLC_gamma_like"/>
    <property type="match status" value="1"/>
</dbReference>
<evidence type="ECO:0000259" key="16">
    <source>
        <dbReference type="PROSITE" id="PS50001"/>
    </source>
</evidence>
<dbReference type="PROSITE" id="PS50007">
    <property type="entry name" value="PIPLC_X_DOMAIN"/>
    <property type="match status" value="1"/>
</dbReference>
<accession>A0A8J6G9G2</accession>
<dbReference type="Pfam" id="PF00017">
    <property type="entry name" value="SH2"/>
    <property type="match status" value="2"/>
</dbReference>
<evidence type="ECO:0000259" key="17">
    <source>
        <dbReference type="PROSITE" id="PS50002"/>
    </source>
</evidence>
<dbReference type="Pfam" id="PF00388">
    <property type="entry name" value="PI-PLC-X"/>
    <property type="match status" value="1"/>
</dbReference>
<evidence type="ECO:0000256" key="2">
    <source>
        <dbReference type="ARBA" id="ARBA00012368"/>
    </source>
</evidence>
<dbReference type="InterPro" id="IPR000980">
    <property type="entry name" value="SH2"/>
</dbReference>
<dbReference type="InterPro" id="IPR035723">
    <property type="entry name" value="PLCgamma2_SH3"/>
</dbReference>
<dbReference type="SMART" id="SM00239">
    <property type="entry name" value="C2"/>
    <property type="match status" value="1"/>
</dbReference>
<dbReference type="SUPFAM" id="SSF49562">
    <property type="entry name" value="C2 domain (Calcium/lipid-binding domain, CaLB)"/>
    <property type="match status" value="1"/>
</dbReference>
<reference evidence="20" key="1">
    <citation type="submission" date="2020-03" db="EMBL/GenBank/DDBJ databases">
        <title>Studies in the Genomics of Life Span.</title>
        <authorList>
            <person name="Glass D."/>
        </authorList>
    </citation>
    <scope>NUCLEOTIDE SEQUENCE</scope>
    <source>
        <strain evidence="20">LTLLF</strain>
        <tissue evidence="20">Muscle</tissue>
    </source>
</reference>
<evidence type="ECO:0000256" key="10">
    <source>
        <dbReference type="ARBA" id="ARBA00023098"/>
    </source>
</evidence>
<dbReference type="FunFam" id="3.30.505.10:FF:000011">
    <property type="entry name" value="1-phosphatidylinositol 4,5-bisphosphate phosphodiesterase gamma"/>
    <property type="match status" value="1"/>
</dbReference>
<keyword evidence="10 15" id="KW-0443">Lipid metabolism</keyword>
<dbReference type="GO" id="GO:0048015">
    <property type="term" value="P:phosphatidylinositol-mediated signaling"/>
    <property type="evidence" value="ECO:0007669"/>
    <property type="project" value="TreeGrafter"/>
</dbReference>
<keyword evidence="11" id="KW-0807">Transducer</keyword>
<dbReference type="CDD" id="cd09932">
    <property type="entry name" value="SH2_C-SH2_PLC_gamma_like"/>
    <property type="match status" value="1"/>
</dbReference>
<dbReference type="PANTHER" id="PTHR10336">
    <property type="entry name" value="PHOSPHOINOSITIDE-SPECIFIC PHOSPHOLIPASE C FAMILY PROTEIN"/>
    <property type="match status" value="1"/>
</dbReference>
<comment type="caution">
    <text evidence="20">The sequence shown here is derived from an EMBL/GenBank/DDBJ whole genome shotgun (WGS) entry which is preliminary data.</text>
</comment>
<dbReference type="CDD" id="cd00275">
    <property type="entry name" value="C2_PLC_like"/>
    <property type="match status" value="1"/>
</dbReference>
<dbReference type="CDD" id="cd11969">
    <property type="entry name" value="SH3_PLCgamma2"/>
    <property type="match status" value="1"/>
</dbReference>
<dbReference type="PROSITE" id="PS50002">
    <property type="entry name" value="SH3"/>
    <property type="match status" value="1"/>
</dbReference>
<feature type="domain" description="SH2" evidence="16">
    <location>
        <begin position="483"/>
        <end position="586"/>
    </location>
</feature>
<dbReference type="GO" id="GO:0009395">
    <property type="term" value="P:phospholipid catabolic process"/>
    <property type="evidence" value="ECO:0007669"/>
    <property type="project" value="InterPro"/>
</dbReference>
<keyword evidence="7" id="KW-0106">Calcium</keyword>
<comment type="catalytic activity">
    <reaction evidence="12">
        <text>a 1,2-diacyl-sn-glycero-3-phospho-(1D-myo-inositol-4,5-bisphosphate) + H2O = 1D-myo-inositol 1,4,5-trisphosphate + a 1,2-diacyl-sn-glycerol + H(+)</text>
        <dbReference type="Rhea" id="RHEA:33179"/>
        <dbReference type="ChEBI" id="CHEBI:15377"/>
        <dbReference type="ChEBI" id="CHEBI:15378"/>
        <dbReference type="ChEBI" id="CHEBI:17815"/>
        <dbReference type="ChEBI" id="CHEBI:58456"/>
        <dbReference type="ChEBI" id="CHEBI:203600"/>
        <dbReference type="EC" id="3.1.4.11"/>
    </reaction>
    <physiologicalReaction direction="left-to-right" evidence="12">
        <dbReference type="Rhea" id="RHEA:33180"/>
    </physiologicalReaction>
</comment>
<dbReference type="InterPro" id="IPR001711">
    <property type="entry name" value="PLipase_C_Pinositol-sp_Y"/>
</dbReference>
<keyword evidence="9 13" id="KW-0727">SH2 domain</keyword>
<dbReference type="InterPro" id="IPR016279">
    <property type="entry name" value="PLC-gamma"/>
</dbReference>
<dbReference type="InterPro" id="IPR001452">
    <property type="entry name" value="SH3_domain"/>
</dbReference>
<dbReference type="SUPFAM" id="SSF55550">
    <property type="entry name" value="SH2 domain"/>
    <property type="match status" value="2"/>
</dbReference>
<dbReference type="InterPro" id="IPR000008">
    <property type="entry name" value="C2_dom"/>
</dbReference>
<dbReference type="Gene3D" id="2.60.40.150">
    <property type="entry name" value="C2 domain"/>
    <property type="match status" value="1"/>
</dbReference>
<keyword evidence="4" id="KW-0597">Phosphoprotein</keyword>
<gene>
    <name evidence="20" type="ORF">LTLLF_169045</name>
</gene>
<dbReference type="SMART" id="SM00148">
    <property type="entry name" value="PLCXc"/>
    <property type="match status" value="1"/>
</dbReference>
<dbReference type="FunFam" id="3.30.505.10:FF:000009">
    <property type="entry name" value="1-phosphatidylinositol 4,5-bisphosphate phosphodiesterase gamma"/>
    <property type="match status" value="1"/>
</dbReference>
<dbReference type="SMART" id="SM00252">
    <property type="entry name" value="SH2"/>
    <property type="match status" value="2"/>
</dbReference>
<evidence type="ECO:0000256" key="4">
    <source>
        <dbReference type="ARBA" id="ARBA00022553"/>
    </source>
</evidence>
<evidence type="ECO:0000313" key="20">
    <source>
        <dbReference type="EMBL" id="KAH0507419.1"/>
    </source>
</evidence>
<dbReference type="Pfam" id="PF00168">
    <property type="entry name" value="C2"/>
    <property type="match status" value="1"/>
</dbReference>
<dbReference type="InterPro" id="IPR035892">
    <property type="entry name" value="C2_domain_sf"/>
</dbReference>
<dbReference type="AlphaFoldDB" id="A0A8J6G9G2"/>
<dbReference type="Proteomes" id="UP000710432">
    <property type="component" value="Unassembled WGS sequence"/>
</dbReference>
<evidence type="ECO:0000313" key="21">
    <source>
        <dbReference type="Proteomes" id="UP000710432"/>
    </source>
</evidence>